<dbReference type="InterPro" id="IPR038656">
    <property type="entry name" value="Peptidase_G1_sf"/>
</dbReference>
<keyword evidence="2 6" id="KW-0808">Transferase</keyword>
<evidence type="ECO:0000259" key="8">
    <source>
        <dbReference type="PROSITE" id="PS51685"/>
    </source>
</evidence>
<dbReference type="GO" id="GO:0005783">
    <property type="term" value="C:endoplasmic reticulum"/>
    <property type="evidence" value="ECO:0007669"/>
    <property type="project" value="TreeGrafter"/>
</dbReference>
<feature type="active site" description="Proton acceptor" evidence="5">
    <location>
        <position position="498"/>
    </location>
</feature>
<dbReference type="AlphaFoldDB" id="A0A0F4GHU4"/>
<evidence type="ECO:0000256" key="5">
    <source>
        <dbReference type="PIRSR" id="PIRSR600250-50"/>
    </source>
</evidence>
<keyword evidence="7" id="KW-0756">Sterol biosynthesis</keyword>
<dbReference type="PROSITE" id="PS51685">
    <property type="entry name" value="SAM_MT_ERG6_SMT"/>
    <property type="match status" value="1"/>
</dbReference>
<keyword evidence="7" id="KW-0444">Lipid biosynthesis</keyword>
<evidence type="ECO:0000256" key="2">
    <source>
        <dbReference type="ARBA" id="ARBA00022679"/>
    </source>
</evidence>
<dbReference type="InterPro" id="IPR013320">
    <property type="entry name" value="ConA-like_dom_sf"/>
</dbReference>
<gene>
    <name evidence="9" type="ORF">TI39_contig594g00015</name>
</gene>
<dbReference type="PANTHER" id="PTHR44068:SF1">
    <property type="entry name" value="HYPOTHETICAL LOC100005854"/>
    <property type="match status" value="1"/>
</dbReference>
<dbReference type="InterPro" id="IPR030384">
    <property type="entry name" value="MeTrfase_SMT"/>
</dbReference>
<dbReference type="InterPro" id="IPR013705">
    <property type="entry name" value="Sterol_MeTrfase_C"/>
</dbReference>
<dbReference type="Proteomes" id="UP000033647">
    <property type="component" value="Unassembled WGS sequence"/>
</dbReference>
<name>A0A0F4GHU4_9PEZI</name>
<keyword evidence="1 6" id="KW-0489">Methyltransferase</keyword>
<dbReference type="PANTHER" id="PTHR44068">
    <property type="entry name" value="ZGC:194242"/>
    <property type="match status" value="1"/>
</dbReference>
<dbReference type="Gene3D" id="3.40.50.150">
    <property type="entry name" value="Vaccinia Virus protein VP39"/>
    <property type="match status" value="1"/>
</dbReference>
<keyword evidence="10" id="KW-1185">Reference proteome</keyword>
<evidence type="ECO:0000313" key="9">
    <source>
        <dbReference type="EMBL" id="KJX96941.1"/>
    </source>
</evidence>
<dbReference type="InterPro" id="IPR013216">
    <property type="entry name" value="Methyltransf_11"/>
</dbReference>
<dbReference type="Gene3D" id="2.60.120.700">
    <property type="entry name" value="Peptidase G1"/>
    <property type="match status" value="1"/>
</dbReference>
<evidence type="ECO:0000256" key="4">
    <source>
        <dbReference type="ARBA" id="ARBA00038188"/>
    </source>
</evidence>
<dbReference type="Pfam" id="PF01828">
    <property type="entry name" value="Peptidase_A4"/>
    <property type="match status" value="1"/>
</dbReference>
<dbReference type="GO" id="GO:0006508">
    <property type="term" value="P:proteolysis"/>
    <property type="evidence" value="ECO:0007669"/>
    <property type="project" value="InterPro"/>
</dbReference>
<dbReference type="GO" id="GO:0006696">
    <property type="term" value="P:ergosterol biosynthetic process"/>
    <property type="evidence" value="ECO:0007669"/>
    <property type="project" value="TreeGrafter"/>
</dbReference>
<keyword evidence="7" id="KW-0752">Steroid biosynthesis</keyword>
<dbReference type="CDD" id="cd13426">
    <property type="entry name" value="Peptidase_G1"/>
    <property type="match status" value="1"/>
</dbReference>
<evidence type="ECO:0000256" key="3">
    <source>
        <dbReference type="ARBA" id="ARBA00022691"/>
    </source>
</evidence>
<dbReference type="GO" id="GO:0032259">
    <property type="term" value="P:methylation"/>
    <property type="evidence" value="ECO:0007669"/>
    <property type="project" value="UniProtKB-KW"/>
</dbReference>
<dbReference type="InterPro" id="IPR029063">
    <property type="entry name" value="SAM-dependent_MTases_sf"/>
</dbReference>
<keyword evidence="7" id="KW-1207">Sterol metabolism</keyword>
<keyword evidence="7" id="KW-0443">Lipid metabolism</keyword>
<dbReference type="EMBL" id="LAFY01000586">
    <property type="protein sequence ID" value="KJX96941.1"/>
    <property type="molecule type" value="Genomic_DNA"/>
</dbReference>
<dbReference type="Pfam" id="PF08241">
    <property type="entry name" value="Methyltransf_11"/>
    <property type="match status" value="1"/>
</dbReference>
<dbReference type="CDD" id="cd02440">
    <property type="entry name" value="AdoMet_MTases"/>
    <property type="match status" value="1"/>
</dbReference>
<dbReference type="InterPro" id="IPR000250">
    <property type="entry name" value="Peptidase_G1"/>
</dbReference>
<dbReference type="GO" id="GO:0003838">
    <property type="term" value="F:sterol 24-C-methyltransferase activity"/>
    <property type="evidence" value="ECO:0007669"/>
    <property type="project" value="TreeGrafter"/>
</dbReference>
<comment type="pathway">
    <text evidence="7">Steroid metabolism.</text>
</comment>
<keyword evidence="3 6" id="KW-0949">S-adenosyl-L-methionine</keyword>
<proteinExistence type="inferred from homology"/>
<reference evidence="9 10" key="1">
    <citation type="submission" date="2015-03" db="EMBL/GenBank/DDBJ databases">
        <title>RNA-seq based gene annotation and comparative genomics of four Zymoseptoria species reveal species-specific pathogenicity related genes and transposable element activity.</title>
        <authorList>
            <person name="Grandaubert J."/>
            <person name="Bhattacharyya A."/>
            <person name="Stukenbrock E.H."/>
        </authorList>
    </citation>
    <scope>NUCLEOTIDE SEQUENCE [LARGE SCALE GENOMIC DNA]</scope>
    <source>
        <strain evidence="9 10">Zb18110</strain>
    </source>
</reference>
<protein>
    <recommendedName>
        <fullName evidence="7">Sterol 24-C-methyltransferase</fullName>
        <ecNumber evidence="7">2.1.1.-</ecNumber>
    </recommendedName>
    <alternativeName>
        <fullName evidence="7">Delta(24)-sterol C-methyltransferase</fullName>
    </alternativeName>
</protein>
<dbReference type="Pfam" id="PF08498">
    <property type="entry name" value="Sterol_MT_C"/>
    <property type="match status" value="1"/>
</dbReference>
<dbReference type="InterPro" id="IPR050447">
    <property type="entry name" value="Erg6_SMT_methyltransf"/>
</dbReference>
<evidence type="ECO:0000256" key="1">
    <source>
        <dbReference type="ARBA" id="ARBA00022603"/>
    </source>
</evidence>
<evidence type="ECO:0000256" key="7">
    <source>
        <dbReference type="RuleBase" id="RU362025"/>
    </source>
</evidence>
<sequence length="576" mass="63237">MAVTTVTTDVDRDPVMLKLMHGKSAEERNAFLSMLKKDHNTHKTVTRDYVSAWETNGVAPDDEAARNDRKSKYMSLVNNYYDLVTDLYEEGWAQSFHLCSFAPDESLLQALARHEHYLAHRIGLTKDMTVLDVGCGVGKPAREIATFTGCNVVGLNNNAYQIERATSHAAREKLSHKVSFVKGNFMEMNFPENTFDAVYAIEATCHAPTLEGVHSQIYRVLKPGGTFGVYELGIERGNGISNIVPAKEAYEAMMKAGFVVEEREDLAERADWKPWYAPLAGNLAGSRNITDFLGYLRMTHVGRYGIGCLLRSLEFVGLAPSGTATTAAELSDGGDALVAGGKHGLFTPMYLMIGKKPGGASYDTDIVEASVEIVVPKCSVGLPKYDYVTYTNNGWVGISAFTEDSGLLQTGISCYASEIDGNTTLSYSAWSEWVPNDPTYYEDSDYKAGDVLTARVVAYNESAGMSYIRNHRTGKEHRTLYTNQKVPLSLTDAEWVVESQLILTEVGLSGQRNAGFTPWSFSNATYKKKDGSTHLMGGSEIYNCVLNGTQIFTATYEGPGCLQVNDTTPADYNPGR</sequence>
<evidence type="ECO:0000256" key="6">
    <source>
        <dbReference type="PROSITE-ProRule" id="PRU01022"/>
    </source>
</evidence>
<keyword evidence="7" id="KW-0753">Steroid metabolism</keyword>
<accession>A0A0F4GHU4</accession>
<feature type="domain" description="SAM-dependent methyltransferase Erg6/SMT-type" evidence="8">
    <location>
        <begin position="80"/>
        <end position="357"/>
    </location>
</feature>
<comment type="similarity">
    <text evidence="4 6 7">Belongs to the class I-like SAM-binding methyltransferase superfamily. Erg6/SMT family.</text>
</comment>
<dbReference type="OrthoDB" id="540004at2759"/>
<comment type="function">
    <text evidence="7">Catalyzes the transfer of methyl groups from S-adenosyl-methionine to the C-24 of sterols.</text>
</comment>
<organism evidence="9 10">
    <name type="scientific">Zymoseptoria brevis</name>
    <dbReference type="NCBI Taxonomy" id="1047168"/>
    <lineage>
        <taxon>Eukaryota</taxon>
        <taxon>Fungi</taxon>
        <taxon>Dikarya</taxon>
        <taxon>Ascomycota</taxon>
        <taxon>Pezizomycotina</taxon>
        <taxon>Dothideomycetes</taxon>
        <taxon>Dothideomycetidae</taxon>
        <taxon>Mycosphaerellales</taxon>
        <taxon>Mycosphaerellaceae</taxon>
        <taxon>Zymoseptoria</taxon>
    </lineage>
</organism>
<dbReference type="SUPFAM" id="SSF49899">
    <property type="entry name" value="Concanavalin A-like lectins/glucanases"/>
    <property type="match status" value="1"/>
</dbReference>
<dbReference type="SUPFAM" id="SSF53335">
    <property type="entry name" value="S-adenosyl-L-methionine-dependent methyltransferases"/>
    <property type="match status" value="1"/>
</dbReference>
<dbReference type="GO" id="GO:0070007">
    <property type="term" value="F:glutamic-type endopeptidase activity"/>
    <property type="evidence" value="ECO:0007669"/>
    <property type="project" value="InterPro"/>
</dbReference>
<evidence type="ECO:0000313" key="10">
    <source>
        <dbReference type="Proteomes" id="UP000033647"/>
    </source>
</evidence>
<dbReference type="EC" id="2.1.1.-" evidence="7"/>
<dbReference type="STRING" id="1047168.A0A0F4GHU4"/>
<comment type="caution">
    <text evidence="9">The sequence shown here is derived from an EMBL/GenBank/DDBJ whole genome shotgun (WGS) entry which is preliminary data.</text>
</comment>